<name>A0A485K4L3_9STRA</name>
<dbReference type="AlphaFoldDB" id="A0A485K4L3"/>
<protein>
    <submittedName>
        <fullName evidence="3">Aste57867_825 protein</fullName>
    </submittedName>
</protein>
<dbReference type="EMBL" id="VJMH01000051">
    <property type="protein sequence ID" value="KAF0719753.1"/>
    <property type="molecule type" value="Genomic_DNA"/>
</dbReference>
<evidence type="ECO:0000313" key="2">
    <source>
        <dbReference type="EMBL" id="KAF0719753.1"/>
    </source>
</evidence>
<gene>
    <name evidence="3" type="primary">Aste57867_825</name>
    <name evidence="2" type="ORF">As57867_000824</name>
    <name evidence="3" type="ORF">ASTE57867_825</name>
</gene>
<keyword evidence="4" id="KW-1185">Reference proteome</keyword>
<proteinExistence type="predicted"/>
<accession>A0A485K4L3</accession>
<dbReference type="EMBL" id="CAADRA010000051">
    <property type="protein sequence ID" value="VFT78049.1"/>
    <property type="molecule type" value="Genomic_DNA"/>
</dbReference>
<feature type="coiled-coil region" evidence="1">
    <location>
        <begin position="31"/>
        <end position="65"/>
    </location>
</feature>
<organism evidence="3 4">
    <name type="scientific">Aphanomyces stellatus</name>
    <dbReference type="NCBI Taxonomy" id="120398"/>
    <lineage>
        <taxon>Eukaryota</taxon>
        <taxon>Sar</taxon>
        <taxon>Stramenopiles</taxon>
        <taxon>Oomycota</taxon>
        <taxon>Saprolegniomycetes</taxon>
        <taxon>Saprolegniales</taxon>
        <taxon>Verrucalvaceae</taxon>
        <taxon>Aphanomyces</taxon>
    </lineage>
</organism>
<dbReference type="Proteomes" id="UP000332933">
    <property type="component" value="Unassembled WGS sequence"/>
</dbReference>
<keyword evidence="1" id="KW-0175">Coiled coil</keyword>
<sequence>MTTAAPVADAVAHDEKLKRRKYMREMMRSYRKEHRNEVRFLEHHVRHLEEEMEKFMQKARKCKVERRDTQGEEDGFMQWRDVAQGLREASEKSQADNNSLMRRAADSSSIVRDMQRWVASTLEIQRSPNAKCLTWRNVSLLSNPLSRRLGKEWITQQMYHNTDRMFVEYGFPDIRDDHAIYDLNLEFTSTCYQGVFRRQVTENIAFNAICAMYRQDLCTLFCLDGFRIVDTRMVTEVTPNTSLHQIVNKNNEWISLLCGEFHERDRSIFVVQQIQDDEKHGDEQRHQRNRMIWTEIRQLPGGAIKRRVLYLISQSFTSTGYVSLDDDSKLWGIDLRQYPEHEKERRFRQYGIQVFTKARVDGIWLAKANLLQQEASTTGRDQTDASLGTQPS</sequence>
<evidence type="ECO:0000313" key="3">
    <source>
        <dbReference type="EMBL" id="VFT78049.1"/>
    </source>
</evidence>
<reference evidence="3 4" key="1">
    <citation type="submission" date="2019-03" db="EMBL/GenBank/DDBJ databases">
        <authorList>
            <person name="Gaulin E."/>
            <person name="Dumas B."/>
        </authorList>
    </citation>
    <scope>NUCLEOTIDE SEQUENCE [LARGE SCALE GENOMIC DNA]</scope>
    <source>
        <strain evidence="3">CBS 568.67</strain>
    </source>
</reference>
<evidence type="ECO:0000256" key="1">
    <source>
        <dbReference type="SAM" id="Coils"/>
    </source>
</evidence>
<evidence type="ECO:0000313" key="4">
    <source>
        <dbReference type="Proteomes" id="UP000332933"/>
    </source>
</evidence>
<reference evidence="2" key="2">
    <citation type="submission" date="2019-06" db="EMBL/GenBank/DDBJ databases">
        <title>Genomics analysis of Aphanomyces spp. identifies a new class of oomycete effector associated with host adaptation.</title>
        <authorList>
            <person name="Gaulin E."/>
        </authorList>
    </citation>
    <scope>NUCLEOTIDE SEQUENCE</scope>
    <source>
        <strain evidence="2">CBS 578.67</strain>
    </source>
</reference>